<name>A0AA90H5M9_9ACTN</name>
<proteinExistence type="predicted"/>
<dbReference type="EMBL" id="JABXJJ020000022">
    <property type="protein sequence ID" value="MDI5971423.1"/>
    <property type="molecule type" value="Genomic_DNA"/>
</dbReference>
<sequence length="199" mass="21555">MSIDWTSTRLAAVDDAYDRDRASNGDSRFGAYLLARLDGLREGFAFESAGEFALAVWQIATSPVMSPGYVRLCPDVDCVTTWWADDNSCTLHFDVHVRLPRTDLAAARPLLRGWKDWQLAPRDPDGSLYRARWEPEHAGNALLTTTVVHLAVTDAWDLPAPTGVARLAADAKQTVAAVATAINHQAGPAVAALRGEGPC</sequence>
<gene>
    <name evidence="1" type="ORF">POF50_019130</name>
</gene>
<dbReference type="AlphaFoldDB" id="A0AA90H5M9"/>
<organism evidence="1">
    <name type="scientific">Streptantibioticus silvisoli</name>
    <dbReference type="NCBI Taxonomy" id="2705255"/>
    <lineage>
        <taxon>Bacteria</taxon>
        <taxon>Bacillati</taxon>
        <taxon>Actinomycetota</taxon>
        <taxon>Actinomycetes</taxon>
        <taxon>Kitasatosporales</taxon>
        <taxon>Streptomycetaceae</taxon>
        <taxon>Streptantibioticus</taxon>
    </lineage>
</organism>
<reference evidence="1" key="1">
    <citation type="submission" date="2023-05" db="EMBL/GenBank/DDBJ databases">
        <title>Streptantibioticus silvisoli sp. nov., acidotolerant actinomycetes 1 from pine litter.</title>
        <authorList>
            <person name="Swiecimska M."/>
            <person name="Golinska P."/>
            <person name="Sangal V."/>
            <person name="Wachnowicz B."/>
            <person name="Goodfellow M."/>
        </authorList>
    </citation>
    <scope>NUCLEOTIDE SEQUENCE</scope>
    <source>
        <strain evidence="1">SL13</strain>
    </source>
</reference>
<accession>A0AA90H5M9</accession>
<comment type="caution">
    <text evidence="1">The sequence shown here is derived from an EMBL/GenBank/DDBJ whole genome shotgun (WGS) entry which is preliminary data.</text>
</comment>
<protein>
    <submittedName>
        <fullName evidence="1">Uncharacterized protein</fullName>
    </submittedName>
</protein>
<evidence type="ECO:0000313" key="1">
    <source>
        <dbReference type="EMBL" id="MDI5971423.1"/>
    </source>
</evidence>
<dbReference type="RefSeq" id="WP_271313563.1">
    <property type="nucleotide sequence ID" value="NZ_JABXJJ020000022.1"/>
</dbReference>